<feature type="domain" description="Transglutaminase-like" evidence="2">
    <location>
        <begin position="65"/>
        <end position="171"/>
    </location>
</feature>
<evidence type="ECO:0000256" key="1">
    <source>
        <dbReference type="SAM" id="SignalP"/>
    </source>
</evidence>
<name>A0ABP8FDE6_9BACT</name>
<dbReference type="RefSeq" id="WP_345163568.1">
    <property type="nucleotide sequence ID" value="NZ_BAABGX010000001.1"/>
</dbReference>
<dbReference type="InterPro" id="IPR002931">
    <property type="entry name" value="Transglutaminase-like"/>
</dbReference>
<feature type="chain" id="PRO_5046414539" description="Transglutaminase-like domain-containing protein" evidence="1">
    <location>
        <begin position="24"/>
        <end position="277"/>
    </location>
</feature>
<evidence type="ECO:0000313" key="4">
    <source>
        <dbReference type="Proteomes" id="UP001501844"/>
    </source>
</evidence>
<dbReference type="Pfam" id="PF01841">
    <property type="entry name" value="Transglut_core"/>
    <property type="match status" value="1"/>
</dbReference>
<dbReference type="InterPro" id="IPR038765">
    <property type="entry name" value="Papain-like_cys_pep_sf"/>
</dbReference>
<gene>
    <name evidence="3" type="ORF">GCM10023183_11960</name>
</gene>
<evidence type="ECO:0000259" key="2">
    <source>
        <dbReference type="Pfam" id="PF01841"/>
    </source>
</evidence>
<feature type="signal peptide" evidence="1">
    <location>
        <begin position="1"/>
        <end position="23"/>
    </location>
</feature>
<dbReference type="EMBL" id="BAABGX010000001">
    <property type="protein sequence ID" value="GAA4301128.1"/>
    <property type="molecule type" value="Genomic_DNA"/>
</dbReference>
<organism evidence="3 4">
    <name type="scientific">Nibribacter koreensis</name>
    <dbReference type="NCBI Taxonomy" id="1084519"/>
    <lineage>
        <taxon>Bacteria</taxon>
        <taxon>Pseudomonadati</taxon>
        <taxon>Bacteroidota</taxon>
        <taxon>Cytophagia</taxon>
        <taxon>Cytophagales</taxon>
        <taxon>Hymenobacteraceae</taxon>
        <taxon>Nibribacter</taxon>
    </lineage>
</organism>
<dbReference type="Proteomes" id="UP001501844">
    <property type="component" value="Unassembled WGS sequence"/>
</dbReference>
<dbReference type="SUPFAM" id="SSF54001">
    <property type="entry name" value="Cysteine proteinases"/>
    <property type="match status" value="1"/>
</dbReference>
<reference evidence="4" key="1">
    <citation type="journal article" date="2019" name="Int. J. Syst. Evol. Microbiol.">
        <title>The Global Catalogue of Microorganisms (GCM) 10K type strain sequencing project: providing services to taxonomists for standard genome sequencing and annotation.</title>
        <authorList>
            <consortium name="The Broad Institute Genomics Platform"/>
            <consortium name="The Broad Institute Genome Sequencing Center for Infectious Disease"/>
            <person name="Wu L."/>
            <person name="Ma J."/>
        </authorList>
    </citation>
    <scope>NUCLEOTIDE SEQUENCE [LARGE SCALE GENOMIC DNA]</scope>
    <source>
        <strain evidence="4">JCM 17917</strain>
    </source>
</reference>
<comment type="caution">
    <text evidence="3">The sequence shown here is derived from an EMBL/GenBank/DDBJ whole genome shotgun (WGS) entry which is preliminary data.</text>
</comment>
<keyword evidence="1" id="KW-0732">Signal</keyword>
<protein>
    <recommendedName>
        <fullName evidence="2">Transglutaminase-like domain-containing protein</fullName>
    </recommendedName>
</protein>
<proteinExistence type="predicted"/>
<keyword evidence="4" id="KW-1185">Reference proteome</keyword>
<accession>A0ABP8FDE6</accession>
<sequence length="277" mass="31041">MKTLLTFCLASVLTVGFAPALQAQTSLPEIKIISFDRAPQLKPVYQHSTPDNAYLTRLRTSYQLEKVVAGKKSDFDKVKAVSNWVRQRWEHNGDNEPLKNDPISILEEAATGKKFRCVEYGIVVSGALNALGIPARTLALKMEHADTISYGAGHVVAEAYLKDQKKWVMVDGQFDVIPMLKNTPLNAVELQQALSAGAPDLKVVSFSGTKAADYFSWVAPYLFYFNTRLDNRYDVERVLGSIMLVPKGYKNLTAFQKNPIQNMVYTHSLKDFYPEVK</sequence>
<dbReference type="Gene3D" id="3.10.620.30">
    <property type="match status" value="1"/>
</dbReference>
<evidence type="ECO:0000313" key="3">
    <source>
        <dbReference type="EMBL" id="GAA4301128.1"/>
    </source>
</evidence>